<dbReference type="EC" id="2.7.11.1" evidence="2"/>
<evidence type="ECO:0000256" key="3">
    <source>
        <dbReference type="ARBA" id="ARBA00022527"/>
    </source>
</evidence>
<accession>A0ABR1TCN8</accession>
<proteinExistence type="inferred from homology"/>
<dbReference type="PANTHER" id="PTHR43671">
    <property type="entry name" value="SERINE/THREONINE-PROTEIN KINASE NEK"/>
    <property type="match status" value="1"/>
</dbReference>
<dbReference type="InterPro" id="IPR007612">
    <property type="entry name" value="LOR"/>
</dbReference>
<evidence type="ECO:0000256" key="4">
    <source>
        <dbReference type="ARBA" id="ARBA00022679"/>
    </source>
</evidence>
<organism evidence="12 13">
    <name type="scientific">Apiospora rasikravindrae</name>
    <dbReference type="NCBI Taxonomy" id="990691"/>
    <lineage>
        <taxon>Eukaryota</taxon>
        <taxon>Fungi</taxon>
        <taxon>Dikarya</taxon>
        <taxon>Ascomycota</taxon>
        <taxon>Pezizomycotina</taxon>
        <taxon>Sordariomycetes</taxon>
        <taxon>Xylariomycetidae</taxon>
        <taxon>Amphisphaeriales</taxon>
        <taxon>Apiosporaceae</taxon>
        <taxon>Apiospora</taxon>
    </lineage>
</organism>
<keyword evidence="6" id="KW-0418">Kinase</keyword>
<evidence type="ECO:0000256" key="5">
    <source>
        <dbReference type="ARBA" id="ARBA00022741"/>
    </source>
</evidence>
<dbReference type="EMBL" id="JAQQWK010000003">
    <property type="protein sequence ID" value="KAK8044372.1"/>
    <property type="molecule type" value="Genomic_DNA"/>
</dbReference>
<evidence type="ECO:0000256" key="10">
    <source>
        <dbReference type="SAM" id="MobiDB-lite"/>
    </source>
</evidence>
<comment type="caution">
    <text evidence="12">The sequence shown here is derived from an EMBL/GenBank/DDBJ whole genome shotgun (WGS) entry which is preliminary data.</text>
</comment>
<feature type="domain" description="Protein kinase" evidence="11">
    <location>
        <begin position="7"/>
        <end position="296"/>
    </location>
</feature>
<evidence type="ECO:0000256" key="7">
    <source>
        <dbReference type="ARBA" id="ARBA00022840"/>
    </source>
</evidence>
<comment type="catalytic activity">
    <reaction evidence="8">
        <text>L-threonyl-[protein] + ATP = O-phospho-L-threonyl-[protein] + ADP + H(+)</text>
        <dbReference type="Rhea" id="RHEA:46608"/>
        <dbReference type="Rhea" id="RHEA-COMP:11060"/>
        <dbReference type="Rhea" id="RHEA-COMP:11605"/>
        <dbReference type="ChEBI" id="CHEBI:15378"/>
        <dbReference type="ChEBI" id="CHEBI:30013"/>
        <dbReference type="ChEBI" id="CHEBI:30616"/>
        <dbReference type="ChEBI" id="CHEBI:61977"/>
        <dbReference type="ChEBI" id="CHEBI:456216"/>
        <dbReference type="EC" id="2.7.11.1"/>
    </reaction>
</comment>
<dbReference type="Pfam" id="PF00069">
    <property type="entry name" value="Pkinase"/>
    <property type="match status" value="1"/>
</dbReference>
<evidence type="ECO:0000256" key="6">
    <source>
        <dbReference type="ARBA" id="ARBA00022777"/>
    </source>
</evidence>
<dbReference type="PANTHER" id="PTHR43671:SF98">
    <property type="entry name" value="SERINE_THREONINE-PROTEIN KINASE NEK11"/>
    <property type="match status" value="1"/>
</dbReference>
<dbReference type="Pfam" id="PF04525">
    <property type="entry name" value="LOR"/>
    <property type="match status" value="1"/>
</dbReference>
<name>A0ABR1TCN8_9PEZI</name>
<sequence length="638" mass="72119">MGDSGCDVVGDVSHHGHFASVKRVTQADGKVFACKYLKFDTNIYGTRQNFRKRVESEIYLLNKVDHPNIVQYHKADWANDYTVMVYMEYVGGGNLSDYIEAKSSASRNSSDRPSEEQAWSFVYQLSAALAYCHHGLYRFLGARSSINLIAEGWTQILHRDIKPRNVLVRHTAAGYVQYKLCDFGLSVLRGPTDDASISYCGTRGYIAPEITRNHAEWTVKADIYSFGCTLYYFFDKQAPPNNQDSLDSALHTREPLLQVPQDIQLILDACLCSTPQGRPESKELFESASSHVNEAILALATIRESNIYSPIEDRASTFTENHHDDSSNHDEERVSVHVEQHDSNNLKRVGETLVAGAAGHGSNTSGSKPESQMTQSSFDFDFTDESSFSNHIAASDPLGTVDSNQTSTYVLHSRPEQSRTRARDQSQRRHTGELLSITAQPSTHVLSPDYMTIRRTRLTITQMARSSAERLVVKTSDDYPVFQVRNTTSSWGKIYPDTTRIPWLWSNTVMDMDGNHLFTLRRSSLLLWIYGIDAGKCRFLEIEYSSFGIRTICILSNSGRRRERLSMSTNWNNSKVDLSVLRTGETIARFRRLFDDDGRFRVCELSLKPNVNMIEVVAIYLVLYRLIEVRGGFQSTAT</sequence>
<dbReference type="Gene3D" id="1.10.510.10">
    <property type="entry name" value="Transferase(Phosphotransferase) domain 1"/>
    <property type="match status" value="1"/>
</dbReference>
<dbReference type="InterPro" id="IPR038595">
    <property type="entry name" value="LOR_sf"/>
</dbReference>
<dbReference type="InterPro" id="IPR011009">
    <property type="entry name" value="Kinase-like_dom_sf"/>
</dbReference>
<evidence type="ECO:0000256" key="8">
    <source>
        <dbReference type="ARBA" id="ARBA00047899"/>
    </source>
</evidence>
<dbReference type="PROSITE" id="PS50011">
    <property type="entry name" value="PROTEIN_KINASE_DOM"/>
    <property type="match status" value="1"/>
</dbReference>
<dbReference type="Gene3D" id="3.30.200.20">
    <property type="entry name" value="Phosphorylase Kinase, domain 1"/>
    <property type="match status" value="1"/>
</dbReference>
<dbReference type="Proteomes" id="UP001444661">
    <property type="component" value="Unassembled WGS sequence"/>
</dbReference>
<keyword evidence="3" id="KW-0723">Serine/threonine-protein kinase</keyword>
<keyword evidence="4" id="KW-0808">Transferase</keyword>
<evidence type="ECO:0000313" key="13">
    <source>
        <dbReference type="Proteomes" id="UP001444661"/>
    </source>
</evidence>
<evidence type="ECO:0000313" key="12">
    <source>
        <dbReference type="EMBL" id="KAK8044372.1"/>
    </source>
</evidence>
<evidence type="ECO:0000256" key="1">
    <source>
        <dbReference type="ARBA" id="ARBA00005437"/>
    </source>
</evidence>
<feature type="region of interest" description="Disordered" evidence="10">
    <location>
        <begin position="391"/>
        <end position="431"/>
    </location>
</feature>
<feature type="compositionally biased region" description="Polar residues" evidence="10">
    <location>
        <begin position="401"/>
        <end position="410"/>
    </location>
</feature>
<keyword evidence="7" id="KW-0067">ATP-binding</keyword>
<keyword evidence="13" id="KW-1185">Reference proteome</keyword>
<gene>
    <name evidence="12" type="ORF">PG993_004396</name>
</gene>
<protein>
    <recommendedName>
        <fullName evidence="2">non-specific serine/threonine protein kinase</fullName>
        <ecNumber evidence="2">2.7.11.1</ecNumber>
    </recommendedName>
</protein>
<dbReference type="Gene3D" id="2.40.160.200">
    <property type="entry name" value="LURP1-related"/>
    <property type="match status" value="1"/>
</dbReference>
<evidence type="ECO:0000259" key="11">
    <source>
        <dbReference type="PROSITE" id="PS50011"/>
    </source>
</evidence>
<feature type="compositionally biased region" description="Basic and acidic residues" evidence="10">
    <location>
        <begin position="413"/>
        <end position="431"/>
    </location>
</feature>
<reference evidence="12 13" key="1">
    <citation type="submission" date="2023-01" db="EMBL/GenBank/DDBJ databases">
        <title>Analysis of 21 Apiospora genomes using comparative genomics revels a genus with tremendous synthesis potential of carbohydrate active enzymes and secondary metabolites.</title>
        <authorList>
            <person name="Sorensen T."/>
        </authorList>
    </citation>
    <scope>NUCLEOTIDE SEQUENCE [LARGE SCALE GENOMIC DNA]</scope>
    <source>
        <strain evidence="12 13">CBS 33761</strain>
    </source>
</reference>
<dbReference type="CDD" id="cd00180">
    <property type="entry name" value="PKc"/>
    <property type="match status" value="1"/>
</dbReference>
<dbReference type="SUPFAM" id="SSF56112">
    <property type="entry name" value="Protein kinase-like (PK-like)"/>
    <property type="match status" value="1"/>
</dbReference>
<dbReference type="SMART" id="SM00220">
    <property type="entry name" value="S_TKc"/>
    <property type="match status" value="1"/>
</dbReference>
<dbReference type="PROSITE" id="PS00108">
    <property type="entry name" value="PROTEIN_KINASE_ST"/>
    <property type="match status" value="1"/>
</dbReference>
<keyword evidence="5" id="KW-0547">Nucleotide-binding</keyword>
<evidence type="ECO:0000256" key="9">
    <source>
        <dbReference type="ARBA" id="ARBA00048679"/>
    </source>
</evidence>
<dbReference type="InterPro" id="IPR008271">
    <property type="entry name" value="Ser/Thr_kinase_AS"/>
</dbReference>
<comment type="catalytic activity">
    <reaction evidence="9">
        <text>L-seryl-[protein] + ATP = O-phospho-L-seryl-[protein] + ADP + H(+)</text>
        <dbReference type="Rhea" id="RHEA:17989"/>
        <dbReference type="Rhea" id="RHEA-COMP:9863"/>
        <dbReference type="Rhea" id="RHEA-COMP:11604"/>
        <dbReference type="ChEBI" id="CHEBI:15378"/>
        <dbReference type="ChEBI" id="CHEBI:29999"/>
        <dbReference type="ChEBI" id="CHEBI:30616"/>
        <dbReference type="ChEBI" id="CHEBI:83421"/>
        <dbReference type="ChEBI" id="CHEBI:456216"/>
        <dbReference type="EC" id="2.7.11.1"/>
    </reaction>
</comment>
<dbReference type="InterPro" id="IPR025659">
    <property type="entry name" value="Tubby-like_C"/>
</dbReference>
<comment type="similarity">
    <text evidence="1">Belongs to the LOR family.</text>
</comment>
<evidence type="ECO:0000256" key="2">
    <source>
        <dbReference type="ARBA" id="ARBA00012513"/>
    </source>
</evidence>
<feature type="region of interest" description="Disordered" evidence="10">
    <location>
        <begin position="318"/>
        <end position="348"/>
    </location>
</feature>
<dbReference type="SUPFAM" id="SSF54518">
    <property type="entry name" value="Tubby C-terminal domain-like"/>
    <property type="match status" value="1"/>
</dbReference>
<dbReference type="InterPro" id="IPR000719">
    <property type="entry name" value="Prot_kinase_dom"/>
</dbReference>
<dbReference type="InterPro" id="IPR050660">
    <property type="entry name" value="NEK_Ser/Thr_kinase"/>
</dbReference>